<evidence type="ECO:0000256" key="1">
    <source>
        <dbReference type="ARBA" id="ARBA00007447"/>
    </source>
</evidence>
<protein>
    <recommendedName>
        <fullName evidence="5">Peptidase A1 domain-containing protein</fullName>
    </recommendedName>
</protein>
<dbReference type="SUPFAM" id="SSF50630">
    <property type="entry name" value="Acid proteases"/>
    <property type="match status" value="1"/>
</dbReference>
<sequence length="458" mass="49940">MAESSNFLISPRAFLLSFVAISLLLQACATTVSSNVLSLKINLIHRDSPLSPFRQPNTSISDHWSSLLYRSAYRHDFHLAALAINASSTASSLVRQPIGRFDFGEYLMKFSLGTPPVEFLGVVDLNGDFVSTWCFGCSVGHGGAIPSFDPGKSSTYRHVPCGSNTCANQDEHGCAGWDRCEYTRTAPDRRSTTGILVLDTIRVAAYGGGQTEFQGFGFGCCTNHCPFHNKVSAWVGVAGGLFSLVQQLSYSINWRFSHCLTSDAIGNSHLQFGKEAILSGFPARMDYCSTGKYTGYISARIVDVLVDGRYYLSGPGAFNGLEPCNVVFDTLSPLTYLVRGGFDHLVQYLPHDVKLPVVRWPGWDLCFLGTERDLNHLPEIGISFRGAGIKNGPDGTLDIHFPVANTYGLVGWSTICLLIKPTDGKKNIIGTRLMHNVGVGYDLINNTIYMDRLACGGL</sequence>
<feature type="chain" id="PRO_5032871993" description="Peptidase A1 domain-containing protein" evidence="4">
    <location>
        <begin position="30"/>
        <end position="458"/>
    </location>
</feature>
<dbReference type="InterPro" id="IPR032861">
    <property type="entry name" value="TAXi_N"/>
</dbReference>
<dbReference type="AlphaFoldDB" id="A0A835PWV0"/>
<keyword evidence="2" id="KW-0645">Protease</keyword>
<dbReference type="Pfam" id="PF14541">
    <property type="entry name" value="TAXi_C"/>
    <property type="match status" value="1"/>
</dbReference>
<evidence type="ECO:0000256" key="3">
    <source>
        <dbReference type="ARBA" id="ARBA00022801"/>
    </source>
</evidence>
<keyword evidence="3" id="KW-0378">Hydrolase</keyword>
<keyword evidence="4" id="KW-0732">Signal</keyword>
<dbReference type="Gene3D" id="2.40.70.10">
    <property type="entry name" value="Acid Proteases"/>
    <property type="match status" value="2"/>
</dbReference>
<dbReference type="InterPro" id="IPR051708">
    <property type="entry name" value="Plant_Aspart_Prot_A1"/>
</dbReference>
<proteinExistence type="inferred from homology"/>
<evidence type="ECO:0000259" key="5">
    <source>
        <dbReference type="PROSITE" id="PS51767"/>
    </source>
</evidence>
<dbReference type="EMBL" id="JADCNM010000012">
    <property type="protein sequence ID" value="KAG0460095.1"/>
    <property type="molecule type" value="Genomic_DNA"/>
</dbReference>
<accession>A0A835PWV0</accession>
<reference evidence="6 7" key="1">
    <citation type="journal article" date="2020" name="Nat. Food">
        <title>A phased Vanilla planifolia genome enables genetic improvement of flavour and production.</title>
        <authorList>
            <person name="Hasing T."/>
            <person name="Tang H."/>
            <person name="Brym M."/>
            <person name="Khazi F."/>
            <person name="Huang T."/>
            <person name="Chambers A.H."/>
        </authorList>
    </citation>
    <scope>NUCLEOTIDE SEQUENCE [LARGE SCALE GENOMIC DNA]</scope>
    <source>
        <tissue evidence="6">Leaf</tissue>
    </source>
</reference>
<dbReference type="InterPro" id="IPR033121">
    <property type="entry name" value="PEPTIDASE_A1"/>
</dbReference>
<evidence type="ECO:0000256" key="4">
    <source>
        <dbReference type="SAM" id="SignalP"/>
    </source>
</evidence>
<dbReference type="GO" id="GO:0006508">
    <property type="term" value="P:proteolysis"/>
    <property type="evidence" value="ECO:0007669"/>
    <property type="project" value="UniProtKB-KW"/>
</dbReference>
<evidence type="ECO:0000313" key="7">
    <source>
        <dbReference type="Proteomes" id="UP000639772"/>
    </source>
</evidence>
<organism evidence="6 7">
    <name type="scientific">Vanilla planifolia</name>
    <name type="common">Vanilla</name>
    <dbReference type="NCBI Taxonomy" id="51239"/>
    <lineage>
        <taxon>Eukaryota</taxon>
        <taxon>Viridiplantae</taxon>
        <taxon>Streptophyta</taxon>
        <taxon>Embryophyta</taxon>
        <taxon>Tracheophyta</taxon>
        <taxon>Spermatophyta</taxon>
        <taxon>Magnoliopsida</taxon>
        <taxon>Liliopsida</taxon>
        <taxon>Asparagales</taxon>
        <taxon>Orchidaceae</taxon>
        <taxon>Vanilloideae</taxon>
        <taxon>Vanilleae</taxon>
        <taxon>Vanilla</taxon>
    </lineage>
</organism>
<dbReference type="Proteomes" id="UP000639772">
    <property type="component" value="Chromosome 12"/>
</dbReference>
<dbReference type="PROSITE" id="PS51767">
    <property type="entry name" value="PEPTIDASE_A1"/>
    <property type="match status" value="1"/>
</dbReference>
<name>A0A835PWV0_VANPL</name>
<dbReference type="OrthoDB" id="766273at2759"/>
<feature type="signal peptide" evidence="4">
    <location>
        <begin position="1"/>
        <end position="29"/>
    </location>
</feature>
<dbReference type="Pfam" id="PF14543">
    <property type="entry name" value="TAXi_N"/>
    <property type="match status" value="1"/>
</dbReference>
<dbReference type="GO" id="GO:0005576">
    <property type="term" value="C:extracellular region"/>
    <property type="evidence" value="ECO:0007669"/>
    <property type="project" value="TreeGrafter"/>
</dbReference>
<evidence type="ECO:0000313" key="6">
    <source>
        <dbReference type="EMBL" id="KAG0460095.1"/>
    </source>
</evidence>
<comment type="caution">
    <text evidence="6">The sequence shown here is derived from an EMBL/GenBank/DDBJ whole genome shotgun (WGS) entry which is preliminary data.</text>
</comment>
<comment type="similarity">
    <text evidence="1">Belongs to the peptidase A1 family.</text>
</comment>
<gene>
    <name evidence="6" type="ORF">HPP92_023223</name>
</gene>
<evidence type="ECO:0000256" key="2">
    <source>
        <dbReference type="ARBA" id="ARBA00022670"/>
    </source>
</evidence>
<dbReference type="InterPro" id="IPR021109">
    <property type="entry name" value="Peptidase_aspartic_dom_sf"/>
</dbReference>
<dbReference type="PANTHER" id="PTHR47967:SF128">
    <property type="entry name" value="ASPARTIC PROTEINASE CDR1-LIKE"/>
    <property type="match status" value="1"/>
</dbReference>
<dbReference type="PANTHER" id="PTHR47967">
    <property type="entry name" value="OS07G0603500 PROTEIN-RELATED"/>
    <property type="match status" value="1"/>
</dbReference>
<dbReference type="GO" id="GO:0008233">
    <property type="term" value="F:peptidase activity"/>
    <property type="evidence" value="ECO:0007669"/>
    <property type="project" value="UniProtKB-KW"/>
</dbReference>
<feature type="domain" description="Peptidase A1" evidence="5">
    <location>
        <begin position="106"/>
        <end position="451"/>
    </location>
</feature>
<dbReference type="InterPro" id="IPR032799">
    <property type="entry name" value="TAXi_C"/>
</dbReference>